<evidence type="ECO:0000256" key="1">
    <source>
        <dbReference type="ARBA" id="ARBA00023012"/>
    </source>
</evidence>
<sequence length="259" mass="29670">MTSSLLRYVKLLSNHDRYSNDVRELVQGIIEEETRVLAAVVTIADGFKAWETLKGRPYDIDLVLTELDLPSISGFNLLTNIMEHSICKNIPTIILSSYDSMNVVLKCTSRDVADFLVKPLRKNELKNLWQHVWRKNSLNDGVKDLTDKRKLEAVNEDNFSFKHSNDCVEYINENKECSEKGSDAQSSCTKPDIEIESICIQDLQELSHPKFRSASLINGVKALKYGRCKIKLDEKLLMDEKLLKVVFFYFLILMSADLD</sequence>
<evidence type="ECO:0000313" key="5">
    <source>
        <dbReference type="Proteomes" id="UP000541444"/>
    </source>
</evidence>
<comment type="caution">
    <text evidence="4">The sequence shown here is derived from an EMBL/GenBank/DDBJ whole genome shotgun (WGS) entry which is preliminary data.</text>
</comment>
<dbReference type="Gene3D" id="3.40.50.2300">
    <property type="match status" value="1"/>
</dbReference>
<dbReference type="Proteomes" id="UP000541444">
    <property type="component" value="Unassembled WGS sequence"/>
</dbReference>
<dbReference type="SUPFAM" id="SSF52172">
    <property type="entry name" value="CheY-like"/>
    <property type="match status" value="1"/>
</dbReference>
<comment type="caution">
    <text evidence="2">Lacks conserved residue(s) required for the propagation of feature annotation.</text>
</comment>
<dbReference type="PANTHER" id="PTHR43874">
    <property type="entry name" value="TWO-COMPONENT RESPONSE REGULATOR"/>
    <property type="match status" value="1"/>
</dbReference>
<dbReference type="GO" id="GO:0009736">
    <property type="term" value="P:cytokinin-activated signaling pathway"/>
    <property type="evidence" value="ECO:0007669"/>
    <property type="project" value="InterPro"/>
</dbReference>
<keyword evidence="5" id="KW-1185">Reference proteome</keyword>
<accession>A0A7J7M6L2</accession>
<dbReference type="InterPro" id="IPR045279">
    <property type="entry name" value="ARR-like"/>
</dbReference>
<keyword evidence="1" id="KW-0902">Two-component regulatory system</keyword>
<protein>
    <recommendedName>
        <fullName evidence="3">Response regulatory domain-containing protein</fullName>
    </recommendedName>
</protein>
<dbReference type="PROSITE" id="PS50110">
    <property type="entry name" value="RESPONSE_REGULATORY"/>
    <property type="match status" value="1"/>
</dbReference>
<feature type="domain" description="Response regulatory" evidence="3">
    <location>
        <begin position="8"/>
        <end position="133"/>
    </location>
</feature>
<proteinExistence type="predicted"/>
<dbReference type="SMART" id="SM00448">
    <property type="entry name" value="REC"/>
    <property type="match status" value="1"/>
</dbReference>
<reference evidence="4 5" key="1">
    <citation type="journal article" date="2020" name="IScience">
        <title>Genome Sequencing of the Endangered Kingdonia uniflora (Circaeasteraceae, Ranunculales) Reveals Potential Mechanisms of Evolutionary Specialization.</title>
        <authorList>
            <person name="Sun Y."/>
            <person name="Deng T."/>
            <person name="Zhang A."/>
            <person name="Moore M.J."/>
            <person name="Landis J.B."/>
            <person name="Lin N."/>
            <person name="Zhang H."/>
            <person name="Zhang X."/>
            <person name="Huang J."/>
            <person name="Zhang X."/>
            <person name="Sun H."/>
            <person name="Wang H."/>
        </authorList>
    </citation>
    <scope>NUCLEOTIDE SEQUENCE [LARGE SCALE GENOMIC DNA]</scope>
    <source>
        <strain evidence="4">TB1705</strain>
        <tissue evidence="4">Leaf</tissue>
    </source>
</reference>
<evidence type="ECO:0000313" key="4">
    <source>
        <dbReference type="EMBL" id="KAF6150519.1"/>
    </source>
</evidence>
<gene>
    <name evidence="4" type="ORF">GIB67_030320</name>
</gene>
<dbReference type="InterPro" id="IPR001789">
    <property type="entry name" value="Sig_transdc_resp-reg_receiver"/>
</dbReference>
<dbReference type="AlphaFoldDB" id="A0A7J7M6L2"/>
<dbReference type="GO" id="GO:0000160">
    <property type="term" value="P:phosphorelay signal transduction system"/>
    <property type="evidence" value="ECO:0007669"/>
    <property type="project" value="UniProtKB-KW"/>
</dbReference>
<dbReference type="InterPro" id="IPR011006">
    <property type="entry name" value="CheY-like_superfamily"/>
</dbReference>
<dbReference type="PANTHER" id="PTHR43874:SF146">
    <property type="entry name" value="TWO-COMPONENT RESPONSE REGULATOR-LIKE APRR9"/>
    <property type="match status" value="1"/>
</dbReference>
<dbReference type="OrthoDB" id="60033at2759"/>
<name>A0A7J7M6L2_9MAGN</name>
<evidence type="ECO:0000256" key="2">
    <source>
        <dbReference type="PROSITE-ProRule" id="PRU00169"/>
    </source>
</evidence>
<evidence type="ECO:0000259" key="3">
    <source>
        <dbReference type="PROSITE" id="PS50110"/>
    </source>
</evidence>
<dbReference type="EMBL" id="JACGCM010001734">
    <property type="protein sequence ID" value="KAF6150519.1"/>
    <property type="molecule type" value="Genomic_DNA"/>
</dbReference>
<organism evidence="4 5">
    <name type="scientific">Kingdonia uniflora</name>
    <dbReference type="NCBI Taxonomy" id="39325"/>
    <lineage>
        <taxon>Eukaryota</taxon>
        <taxon>Viridiplantae</taxon>
        <taxon>Streptophyta</taxon>
        <taxon>Embryophyta</taxon>
        <taxon>Tracheophyta</taxon>
        <taxon>Spermatophyta</taxon>
        <taxon>Magnoliopsida</taxon>
        <taxon>Ranunculales</taxon>
        <taxon>Circaeasteraceae</taxon>
        <taxon>Kingdonia</taxon>
    </lineage>
</organism>
<dbReference type="Pfam" id="PF00072">
    <property type="entry name" value="Response_reg"/>
    <property type="match status" value="1"/>
</dbReference>